<dbReference type="RefSeq" id="WP_057952276.1">
    <property type="nucleotide sequence ID" value="NZ_CP013118.1"/>
</dbReference>
<organism evidence="7 8">
    <name type="scientific">Salinivirga cyanobacteriivorans</name>
    <dbReference type="NCBI Taxonomy" id="1307839"/>
    <lineage>
        <taxon>Bacteria</taxon>
        <taxon>Pseudomonadati</taxon>
        <taxon>Bacteroidota</taxon>
        <taxon>Bacteroidia</taxon>
        <taxon>Bacteroidales</taxon>
        <taxon>Salinivirgaceae</taxon>
        <taxon>Salinivirga</taxon>
    </lineage>
</organism>
<reference evidence="7 8" key="1">
    <citation type="submission" date="2015-11" db="EMBL/GenBank/DDBJ databases">
        <title>Description and complete genome sequence of a novel strain predominating in hypersaline microbial mats and representing a new family of the Bacteriodetes phylum.</title>
        <authorList>
            <person name="Spring S."/>
            <person name="Bunk B."/>
            <person name="Sproer C."/>
            <person name="Klenk H.-P."/>
        </authorList>
    </citation>
    <scope>NUCLEOTIDE SEQUENCE [LARGE SCALE GENOMIC DNA]</scope>
    <source>
        <strain evidence="7 8">L21-Spi-D4</strain>
    </source>
</reference>
<dbReference type="Pfam" id="PF01593">
    <property type="entry name" value="Amino_oxidase"/>
    <property type="match status" value="1"/>
</dbReference>
<dbReference type="InterPro" id="IPR036188">
    <property type="entry name" value="FAD/NAD-bd_sf"/>
</dbReference>
<evidence type="ECO:0000313" key="8">
    <source>
        <dbReference type="Proteomes" id="UP000064893"/>
    </source>
</evidence>
<keyword evidence="8" id="KW-1185">Reference proteome</keyword>
<dbReference type="PANTHER" id="PTHR43734">
    <property type="entry name" value="PHYTOENE DESATURASE"/>
    <property type="match status" value="1"/>
</dbReference>
<comment type="similarity">
    <text evidence="2 5">Belongs to the carotenoid/retinoid oxidoreductase family.</text>
</comment>
<dbReference type="EMBL" id="CP013118">
    <property type="protein sequence ID" value="ALO14761.1"/>
    <property type="molecule type" value="Genomic_DNA"/>
</dbReference>
<evidence type="ECO:0000256" key="1">
    <source>
        <dbReference type="ARBA" id="ARBA00004829"/>
    </source>
</evidence>
<keyword evidence="3 5" id="KW-0125">Carotenoid biosynthesis</keyword>
<dbReference type="PATRIC" id="fig|1307839.3.peg.1185"/>
<gene>
    <name evidence="7" type="primary">carA2</name>
    <name evidence="7" type="ORF">L21SP5_01097</name>
</gene>
<keyword evidence="4 5" id="KW-0560">Oxidoreductase</keyword>
<dbReference type="InterPro" id="IPR002937">
    <property type="entry name" value="Amino_oxidase"/>
</dbReference>
<proteinExistence type="inferred from homology"/>
<evidence type="ECO:0000259" key="6">
    <source>
        <dbReference type="Pfam" id="PF01593"/>
    </source>
</evidence>
<evidence type="ECO:0000256" key="2">
    <source>
        <dbReference type="ARBA" id="ARBA00006046"/>
    </source>
</evidence>
<dbReference type="GO" id="GO:0016491">
    <property type="term" value="F:oxidoreductase activity"/>
    <property type="evidence" value="ECO:0007669"/>
    <property type="project" value="UniProtKB-KW"/>
</dbReference>
<dbReference type="Gene3D" id="3.50.50.60">
    <property type="entry name" value="FAD/NAD(P)-binding domain"/>
    <property type="match status" value="2"/>
</dbReference>
<evidence type="ECO:0000256" key="4">
    <source>
        <dbReference type="ARBA" id="ARBA00023002"/>
    </source>
</evidence>
<dbReference type="EC" id="1.3.99.29" evidence="7"/>
<sequence>MPNALIIGTGLGGLTAALRLSRRGYKVHMVEQYHQAGGRLNQLKKDGFTFDMAPSFFSMSYEFTEFINDAEIPMPFEFIELDPLYSVNFRDSGETYRIYKNLDKLANEFKAVEPDFRENIDKYLNSAGKFFHDSSDLVIKRNFRNIAEYILTLARVPWGHAPKMLRSFWSEVSKYFTSREVKETLSLVAFFLGATPFDTPAVYSLLSYTELVHDGYHNVKGGMYKIVEGLIKEMEKQDIDITFHTSIKSFEAQGDKVTAFIDQNDKKWEADIFVVNADAAVFRNKIMNKKSFSTQKLDKQKWTLAPFTMYLGIDKKLPELEHHAYFLGDNFKEYASKIFKNSISLDKPYYYVTNVSKYNEECAPEGQEAVFILCPVPDLRYKPDWSDQEELADNIITDLGNRINTDIKNHIVSKTIYAPPFWEKTFGLHRGSGLGLAHDLNQIGAFRPSNADEDYDNVYYVGSSTVPGTGLPMAVISSKLVVERIEKDYGPVHKKRTAV</sequence>
<evidence type="ECO:0000256" key="5">
    <source>
        <dbReference type="RuleBase" id="RU362075"/>
    </source>
</evidence>
<dbReference type="PANTHER" id="PTHR43734:SF4">
    <property type="entry name" value="AMINE OXIDASE DOMAIN-CONTAINING PROTEIN"/>
    <property type="match status" value="1"/>
</dbReference>
<dbReference type="InterPro" id="IPR014105">
    <property type="entry name" value="Carotenoid/retinoid_OxRdtase"/>
</dbReference>
<dbReference type="SUPFAM" id="SSF51905">
    <property type="entry name" value="FAD/NAD(P)-binding domain"/>
    <property type="match status" value="1"/>
</dbReference>
<name>A0A0S2HXE5_9BACT</name>
<dbReference type="OrthoDB" id="9774675at2"/>
<feature type="domain" description="Amine oxidase" evidence="6">
    <location>
        <begin position="11"/>
        <end position="485"/>
    </location>
</feature>
<protein>
    <submittedName>
        <fullName evidence="7">Zeta-carotene-forming phytoene desaturase</fullName>
        <ecNumber evidence="7">1.3.99.29</ecNumber>
    </submittedName>
</protein>
<dbReference type="STRING" id="1307839.L21SP5_01097"/>
<dbReference type="NCBIfam" id="TIGR02734">
    <property type="entry name" value="crtI_fam"/>
    <property type="match status" value="1"/>
</dbReference>
<dbReference type="Proteomes" id="UP000064893">
    <property type="component" value="Chromosome"/>
</dbReference>
<dbReference type="KEGG" id="blq:L21SP5_01097"/>
<comment type="pathway">
    <text evidence="1 5">Carotenoid biosynthesis.</text>
</comment>
<evidence type="ECO:0000313" key="7">
    <source>
        <dbReference type="EMBL" id="ALO14761.1"/>
    </source>
</evidence>
<dbReference type="GO" id="GO:0016117">
    <property type="term" value="P:carotenoid biosynthetic process"/>
    <property type="evidence" value="ECO:0007669"/>
    <property type="project" value="UniProtKB-KW"/>
</dbReference>
<evidence type="ECO:0000256" key="3">
    <source>
        <dbReference type="ARBA" id="ARBA00022746"/>
    </source>
</evidence>
<dbReference type="AlphaFoldDB" id="A0A0S2HXE5"/>
<accession>A0A0S2HXE5</accession>